<dbReference type="InterPro" id="IPR005135">
    <property type="entry name" value="Endo/exonuclease/phosphatase"/>
</dbReference>
<keyword evidence="2" id="KW-0540">Nuclease</keyword>
<keyword evidence="3" id="KW-1185">Reference proteome</keyword>
<name>A0A371NXP6_9MICO</name>
<evidence type="ECO:0000313" key="2">
    <source>
        <dbReference type="EMBL" id="REJ08074.1"/>
    </source>
</evidence>
<protein>
    <submittedName>
        <fullName evidence="2">Endonuclease/exonuclease/phosphatase family protein</fullName>
    </submittedName>
</protein>
<evidence type="ECO:0000313" key="3">
    <source>
        <dbReference type="Proteomes" id="UP000262172"/>
    </source>
</evidence>
<comment type="caution">
    <text evidence="2">The sequence shown here is derived from an EMBL/GenBank/DDBJ whole genome shotgun (WGS) entry which is preliminary data.</text>
</comment>
<evidence type="ECO:0000259" key="1">
    <source>
        <dbReference type="Pfam" id="PF03372"/>
    </source>
</evidence>
<dbReference type="SUPFAM" id="SSF56219">
    <property type="entry name" value="DNase I-like"/>
    <property type="match status" value="1"/>
</dbReference>
<keyword evidence="2" id="KW-0255">Endonuclease</keyword>
<dbReference type="InterPro" id="IPR036691">
    <property type="entry name" value="Endo/exonu/phosph_ase_sf"/>
</dbReference>
<reference evidence="2 3" key="1">
    <citation type="submission" date="2018-08" db="EMBL/GenBank/DDBJ databases">
        <title>Isolation, diversity and antifungal activity of Actinobacteria from cow dung.</title>
        <authorList>
            <person name="Ling L."/>
        </authorList>
    </citation>
    <scope>NUCLEOTIDE SEQUENCE [LARGE SCALE GENOMIC DNA]</scope>
    <source>
        <strain evidence="2 3">NEAU-LLE</strain>
    </source>
</reference>
<gene>
    <name evidence="2" type="ORF">DY023_02070</name>
</gene>
<dbReference type="Gene3D" id="3.60.10.10">
    <property type="entry name" value="Endonuclease/exonuclease/phosphatase"/>
    <property type="match status" value="1"/>
</dbReference>
<proteinExistence type="predicted"/>
<dbReference type="EMBL" id="QUAB01000013">
    <property type="protein sequence ID" value="REJ08074.1"/>
    <property type="molecule type" value="Genomic_DNA"/>
</dbReference>
<dbReference type="OrthoDB" id="4398889at2"/>
<dbReference type="Pfam" id="PF03372">
    <property type="entry name" value="Exo_endo_phos"/>
    <property type="match status" value="1"/>
</dbReference>
<accession>A0A371NXP6</accession>
<keyword evidence="2" id="KW-0378">Hydrolase</keyword>
<dbReference type="GO" id="GO:0004519">
    <property type="term" value="F:endonuclease activity"/>
    <property type="evidence" value="ECO:0007669"/>
    <property type="project" value="UniProtKB-KW"/>
</dbReference>
<dbReference type="Proteomes" id="UP000262172">
    <property type="component" value="Unassembled WGS sequence"/>
</dbReference>
<dbReference type="GO" id="GO:0004527">
    <property type="term" value="F:exonuclease activity"/>
    <property type="evidence" value="ECO:0007669"/>
    <property type="project" value="UniProtKB-KW"/>
</dbReference>
<dbReference type="AlphaFoldDB" id="A0A371NXP6"/>
<feature type="domain" description="Endonuclease/exonuclease/phosphatase" evidence="1">
    <location>
        <begin position="5"/>
        <end position="157"/>
    </location>
</feature>
<dbReference type="RefSeq" id="WP_116240701.1">
    <property type="nucleotide sequence ID" value="NZ_QUAB01000013.1"/>
</dbReference>
<organism evidence="2 3">
    <name type="scientific">Microbacterium bovistercoris</name>
    <dbReference type="NCBI Taxonomy" id="2293570"/>
    <lineage>
        <taxon>Bacteria</taxon>
        <taxon>Bacillati</taxon>
        <taxon>Actinomycetota</taxon>
        <taxon>Actinomycetes</taxon>
        <taxon>Micrococcales</taxon>
        <taxon>Microbacteriaceae</taxon>
        <taxon>Microbacterium</taxon>
    </lineage>
</organism>
<sequence length="228" mass="25543">MRIISYNLRKHAAAHELETLVAEHTPDLLCLQEADVEALPENIVGMVLAHGTAGNRLGIAVFYRPDMYRATDVRTIGLKKSLHDRIARPAHERVVAVRLHDIDDGYEFIAASFHAAPLTALNSLRRQQIRAALAELDQMGHGLPVIMAGDYNYPVFKENLGATIREHGYMLTLSDEHTYTRYRVFRGHYDFATSVGFRVDTVHTLPQGVSDHRPILITATRATASRAH</sequence>
<keyword evidence="2" id="KW-0269">Exonuclease</keyword>